<feature type="region of interest" description="Disordered" evidence="1">
    <location>
        <begin position="1"/>
        <end position="24"/>
    </location>
</feature>
<feature type="region of interest" description="Disordered" evidence="1">
    <location>
        <begin position="58"/>
        <end position="88"/>
    </location>
</feature>
<reference evidence="3" key="1">
    <citation type="journal article" date="2023" name="Commun. Biol.">
        <title>Genome analysis of Parmales, the sister group of diatoms, reveals the evolutionary specialization of diatoms from phago-mixotrophs to photoautotrophs.</title>
        <authorList>
            <person name="Ban H."/>
            <person name="Sato S."/>
            <person name="Yoshikawa S."/>
            <person name="Yamada K."/>
            <person name="Nakamura Y."/>
            <person name="Ichinomiya M."/>
            <person name="Sato N."/>
            <person name="Blanc-Mathieu R."/>
            <person name="Endo H."/>
            <person name="Kuwata A."/>
            <person name="Ogata H."/>
        </authorList>
    </citation>
    <scope>NUCLEOTIDE SEQUENCE [LARGE SCALE GENOMIC DNA]</scope>
</reference>
<evidence type="ECO:0000313" key="3">
    <source>
        <dbReference type="Proteomes" id="UP001165065"/>
    </source>
</evidence>
<protein>
    <submittedName>
        <fullName evidence="2">Uncharacterized protein</fullName>
    </submittedName>
</protein>
<dbReference type="EMBL" id="BRYA01000071">
    <property type="protein sequence ID" value="GMI37175.1"/>
    <property type="molecule type" value="Genomic_DNA"/>
</dbReference>
<organism evidence="2 3">
    <name type="scientific">Triparma columacea</name>
    <dbReference type="NCBI Taxonomy" id="722753"/>
    <lineage>
        <taxon>Eukaryota</taxon>
        <taxon>Sar</taxon>
        <taxon>Stramenopiles</taxon>
        <taxon>Ochrophyta</taxon>
        <taxon>Bolidophyceae</taxon>
        <taxon>Parmales</taxon>
        <taxon>Triparmaceae</taxon>
        <taxon>Triparma</taxon>
    </lineage>
</organism>
<comment type="caution">
    <text evidence="2">The sequence shown here is derived from an EMBL/GenBank/DDBJ whole genome shotgun (WGS) entry which is preliminary data.</text>
</comment>
<name>A0A9W7G685_9STRA</name>
<dbReference type="OrthoDB" id="206433at2759"/>
<feature type="compositionally biased region" description="Basic residues" evidence="1">
    <location>
        <begin position="61"/>
        <end position="70"/>
    </location>
</feature>
<accession>A0A9W7G685</accession>
<dbReference type="AlphaFoldDB" id="A0A9W7G685"/>
<feature type="compositionally biased region" description="Basic and acidic residues" evidence="1">
    <location>
        <begin position="76"/>
        <end position="88"/>
    </location>
</feature>
<dbReference type="Proteomes" id="UP001165065">
    <property type="component" value="Unassembled WGS sequence"/>
</dbReference>
<feature type="region of interest" description="Disordered" evidence="1">
    <location>
        <begin position="305"/>
        <end position="457"/>
    </location>
</feature>
<gene>
    <name evidence="2" type="ORF">TrCOL_g7185</name>
</gene>
<proteinExistence type="predicted"/>
<feature type="compositionally biased region" description="Low complexity" evidence="1">
    <location>
        <begin position="339"/>
        <end position="363"/>
    </location>
</feature>
<sequence length="519" mass="58194">MQLYSTDMANDKNAPYGRGEDGHPLTEYEKLRADRIARNQAYLQKLGLNKNKEALAALNSTKKKKRRSVPKPRIVPGEERRSSRMKKQTDDLVMLSYDVDDNGRTVKAQPEPSVVEDGEYYVYTAKKRFSGFRTVNLNPEDYELSAADEKNLEIASGKIKDEAAFLNKMKEFFTSGAHLLGEGNCRNVLNQVRKLISGEGITYTSPKYGWEAEEKHAGETYEYGGVTYHSRWFMKGVKCDLTTDYVDLIEHAAWCENNWGRDHGNGWLLNHPLKKLLIFQQFCLQNPDFLDKDCTIKEYMMDGDEVEGEWEGRGANDRSTTTTTTAVTTLVSAPSLLNKSSSPAKKSRSPARSPAMSPAMSPAKVTRKRERASPLEAVIPQPKSPSPVKKAKTGKSKLQLLKEKRDAMKKAKEAEEGTEKTTKRTVTPKKATKTNANDSKRSPSKRVSPKRATTGTTGMHFKLGQNVLCQWDASTVYDGSVSKHYPKGTGRFNDMESYDITFNVDNSIAEVKHSQLSLS</sequence>
<evidence type="ECO:0000313" key="2">
    <source>
        <dbReference type="EMBL" id="GMI37175.1"/>
    </source>
</evidence>
<feature type="compositionally biased region" description="Low complexity" evidence="1">
    <location>
        <begin position="320"/>
        <end position="329"/>
    </location>
</feature>
<keyword evidence="3" id="KW-1185">Reference proteome</keyword>
<evidence type="ECO:0000256" key="1">
    <source>
        <dbReference type="SAM" id="MobiDB-lite"/>
    </source>
</evidence>
<feature type="compositionally biased region" description="Basic and acidic residues" evidence="1">
    <location>
        <begin position="400"/>
        <end position="422"/>
    </location>
</feature>